<protein>
    <recommendedName>
        <fullName evidence="1">IrrE N-terminal-like domain-containing protein</fullName>
    </recommendedName>
</protein>
<dbReference type="Pfam" id="PF06114">
    <property type="entry name" value="Peptidase_M78"/>
    <property type="match status" value="1"/>
</dbReference>
<evidence type="ECO:0000313" key="3">
    <source>
        <dbReference type="Proteomes" id="UP000075538"/>
    </source>
</evidence>
<gene>
    <name evidence="2" type="ORF">AD953_05115</name>
</gene>
<proteinExistence type="predicted"/>
<dbReference type="AlphaFoldDB" id="A0A149V9F4"/>
<feature type="domain" description="IrrE N-terminal-like" evidence="1">
    <location>
        <begin position="1"/>
        <end position="79"/>
    </location>
</feature>
<reference evidence="2 3" key="1">
    <citation type="submission" date="2015-06" db="EMBL/GenBank/DDBJ databases">
        <title>Improved classification and identification of acetic acid bacteria using matrix-assisted laser desorption/ionization time-of-flight mass spectrometry; Gluconobacter nephelii and Gluconobacter uchimurae are later heterotypic synonyms of Gluconobacter japonicus and Gluconobacter oxydans, respectively.</title>
        <authorList>
            <person name="Li L."/>
            <person name="Cleenwerck I."/>
            <person name="De Vuyst L."/>
            <person name="Vandamme P."/>
        </authorList>
    </citation>
    <scope>NUCLEOTIDE SEQUENCE [LARGE SCALE GENOMIC DNA]</scope>
    <source>
        <strain evidence="2 3">LMG 1604</strain>
    </source>
</reference>
<evidence type="ECO:0000313" key="2">
    <source>
        <dbReference type="EMBL" id="KXV76849.1"/>
    </source>
</evidence>
<dbReference type="InterPro" id="IPR010359">
    <property type="entry name" value="IrrE_HExxH"/>
</dbReference>
<dbReference type="PATRIC" id="fig|178901.15.peg.1754"/>
<comment type="caution">
    <text evidence="2">The sequence shown here is derived from an EMBL/GenBank/DDBJ whole genome shotgun (WGS) entry which is preliminary data.</text>
</comment>
<feature type="non-terminal residue" evidence="2">
    <location>
        <position position="1"/>
    </location>
</feature>
<organism evidence="2 3">
    <name type="scientific">Acetobacter malorum</name>
    <dbReference type="NCBI Taxonomy" id="178901"/>
    <lineage>
        <taxon>Bacteria</taxon>
        <taxon>Pseudomonadati</taxon>
        <taxon>Pseudomonadota</taxon>
        <taxon>Alphaproteobacteria</taxon>
        <taxon>Acetobacterales</taxon>
        <taxon>Acetobacteraceae</taxon>
        <taxon>Acetobacter</taxon>
    </lineage>
</organism>
<name>A0A149V9F4_9PROT</name>
<sequence length="85" mass="9577">EIAHYLLHRDLIDQEAVVDDGMYRSGLPSYVETQANRLAAELLMPAPLVKKLWKMGVCSVFQLSDIFQASEAAVRIRLKQLGYNA</sequence>
<dbReference type="RefSeq" id="WP_156475198.1">
    <property type="nucleotide sequence ID" value="NZ_LHZZ01000457.1"/>
</dbReference>
<dbReference type="EMBL" id="LHZZ01000457">
    <property type="protein sequence ID" value="KXV76849.1"/>
    <property type="molecule type" value="Genomic_DNA"/>
</dbReference>
<dbReference type="Proteomes" id="UP000075538">
    <property type="component" value="Unassembled WGS sequence"/>
</dbReference>
<evidence type="ECO:0000259" key="1">
    <source>
        <dbReference type="Pfam" id="PF06114"/>
    </source>
</evidence>
<accession>A0A149V9F4</accession>